<name>A0A132MYG2_9ACTN</name>
<reference evidence="2" key="1">
    <citation type="submission" date="2015-04" db="EMBL/GenBank/DDBJ databases">
        <title>Physiological reanalysis, assessment of diazotrophy, and genome sequences of multiple isolates of Streptomyces thermoautotrophicus.</title>
        <authorList>
            <person name="MacKellar D.C."/>
            <person name="Lieber L."/>
            <person name="Norman J."/>
            <person name="Bolger A."/>
            <person name="Tobin C."/>
            <person name="Murray J.W."/>
            <person name="Chang R."/>
            <person name="Ford T."/>
            <person name="Nguyen P.Q."/>
            <person name="Woodward J."/>
            <person name="Permingeat H."/>
            <person name="Joshi N.S."/>
            <person name="Silver P.A."/>
            <person name="Usadel B."/>
            <person name="Rutherford A.W."/>
            <person name="Friesen M."/>
            <person name="Prell J."/>
        </authorList>
    </citation>
    <scope>NUCLEOTIDE SEQUENCE [LARGE SCALE GENOMIC DNA]</scope>
    <source>
        <strain evidence="2">H1</strain>
    </source>
</reference>
<sequence>MAQALLDTVPPGTLVTGRLAAWLYGVLEPGTRDQMPLDVATRLGNGPHVRRSGVRASRRRLDEDDVVTCHGLLVTSPLRTCFDLIRSSGLVEGVAVADAFLHAGFFTQLQLVKYVGAHPGWRNVRRARQVALLAHPDAESPGETALRLVLVLAGLPEPCVNAPLFDERGRYLGRPDLLYLDPVFGIEYDGAYHDDEDVRRIDVLREQRFRDTGIPLLRYTAEDLQRRQHVIVDVVRSALRGDPTLLEEAAWPLARRVCFARSTLDAARETAARHQGRGQGAVDVASVRS</sequence>
<evidence type="ECO:0000313" key="2">
    <source>
        <dbReference type="Proteomes" id="UP000070188"/>
    </source>
</evidence>
<dbReference type="AlphaFoldDB" id="A0A132MYG2"/>
<evidence type="ECO:0008006" key="3">
    <source>
        <dbReference type="Google" id="ProtNLM"/>
    </source>
</evidence>
<comment type="caution">
    <text evidence="1">The sequence shown here is derived from an EMBL/GenBank/DDBJ whole genome shotgun (WGS) entry which is preliminary data.</text>
</comment>
<protein>
    <recommendedName>
        <fullName evidence="3">DUF559 domain-containing protein</fullName>
    </recommendedName>
</protein>
<dbReference type="EMBL" id="LAXD01000001">
    <property type="protein sequence ID" value="KWX02402.1"/>
    <property type="molecule type" value="Genomic_DNA"/>
</dbReference>
<gene>
    <name evidence="1" type="ORF">LI90_3445</name>
</gene>
<keyword evidence="2" id="KW-1185">Reference proteome</keyword>
<organism evidence="1 2">
    <name type="scientific">Carbonactinospora thermoautotrophica</name>
    <dbReference type="NCBI Taxonomy" id="1469144"/>
    <lineage>
        <taxon>Bacteria</taxon>
        <taxon>Bacillati</taxon>
        <taxon>Actinomycetota</taxon>
        <taxon>Actinomycetes</taxon>
        <taxon>Kitasatosporales</taxon>
        <taxon>Carbonactinosporaceae</taxon>
        <taxon>Carbonactinospora</taxon>
    </lineage>
</organism>
<accession>A0A132MYG2</accession>
<evidence type="ECO:0000313" key="1">
    <source>
        <dbReference type="EMBL" id="KWX02402.1"/>
    </source>
</evidence>
<dbReference type="STRING" id="1469144.LI90_3445"/>
<dbReference type="PATRIC" id="fig|1469144.10.peg.3698"/>
<dbReference type="Proteomes" id="UP000070188">
    <property type="component" value="Unassembled WGS sequence"/>
</dbReference>
<proteinExistence type="predicted"/>